<dbReference type="Proteomes" id="UP000195570">
    <property type="component" value="Unassembled WGS sequence"/>
</dbReference>
<keyword evidence="2 6" id="KW-0812">Transmembrane</keyword>
<keyword evidence="9" id="KW-1185">Reference proteome</keyword>
<dbReference type="PROSITE" id="PS50076">
    <property type="entry name" value="DNAJ_2"/>
    <property type="match status" value="1"/>
</dbReference>
<evidence type="ECO:0000256" key="6">
    <source>
        <dbReference type="SAM" id="Phobius"/>
    </source>
</evidence>
<dbReference type="EMBL" id="CZPT02001439">
    <property type="protein sequence ID" value="SCU70421.1"/>
    <property type="molecule type" value="Genomic_DNA"/>
</dbReference>
<comment type="caution">
    <text evidence="8">The sequence shown here is derived from an EMBL/GenBank/DDBJ whole genome shotgun (WGS) entry which is preliminary data.</text>
</comment>
<evidence type="ECO:0000256" key="4">
    <source>
        <dbReference type="ARBA" id="ARBA00022989"/>
    </source>
</evidence>
<dbReference type="Pfam" id="PF09320">
    <property type="entry name" value="DUF1977"/>
    <property type="match status" value="1"/>
</dbReference>
<comment type="subcellular location">
    <subcellularLocation>
        <location evidence="1">Endoplasmic reticulum membrane</location>
        <topology evidence="1">Single-pass membrane protein</topology>
    </subcellularLocation>
</comment>
<keyword evidence="4 6" id="KW-1133">Transmembrane helix</keyword>
<dbReference type="GO" id="GO:0030544">
    <property type="term" value="F:Hsp70 protein binding"/>
    <property type="evidence" value="ECO:0007669"/>
    <property type="project" value="TreeGrafter"/>
</dbReference>
<dbReference type="FunFam" id="1.10.287.110:FF:000140">
    <property type="entry name" value="Chaperone protein DNAj"/>
    <property type="match status" value="1"/>
</dbReference>
<evidence type="ECO:0000259" key="7">
    <source>
        <dbReference type="PROSITE" id="PS50076"/>
    </source>
</evidence>
<reference evidence="8" key="1">
    <citation type="submission" date="2016-09" db="EMBL/GenBank/DDBJ databases">
        <authorList>
            <person name="Hebert L."/>
            <person name="Moumen B."/>
        </authorList>
    </citation>
    <scope>NUCLEOTIDE SEQUENCE [LARGE SCALE GENOMIC DNA]</scope>
    <source>
        <strain evidence="8">OVI</strain>
    </source>
</reference>
<keyword evidence="5 6" id="KW-0472">Membrane</keyword>
<evidence type="ECO:0000313" key="8">
    <source>
        <dbReference type="EMBL" id="SCU70421.1"/>
    </source>
</evidence>
<sequence>MNSMDDAAIVNHVINNRNNYYRILFLERTATNEEIKANYKKMALKCHPDKNKHKNASDAFKLLGTANSVLSDQARRRIYDSQGAEAVRRHDNGGMGHRAPGHGAYYNANDLFEEFFGRAHRMHTERPFAHEAEVPVNLLMALPLIFFVILALLIQSSLTDLSDYSNPHMRRGGGGGDGIDTFSLTPDPERGHVVERLTALKGARVKYYVKPKWNERASRGSADVRRMERNVVQQQQESLARRCEAESLSYRARGRKETPPVCSEYESLRQAMHR</sequence>
<dbReference type="InterPro" id="IPR051100">
    <property type="entry name" value="DnaJ_subfamily_B/C"/>
</dbReference>
<dbReference type="GO" id="GO:0071218">
    <property type="term" value="P:cellular response to misfolded protein"/>
    <property type="evidence" value="ECO:0007669"/>
    <property type="project" value="TreeGrafter"/>
</dbReference>
<name>A0A1G4IDG6_TRYEQ</name>
<dbReference type="GO" id="GO:0005789">
    <property type="term" value="C:endoplasmic reticulum membrane"/>
    <property type="evidence" value="ECO:0007669"/>
    <property type="project" value="UniProtKB-SubCell"/>
</dbReference>
<protein>
    <submittedName>
        <fullName evidence="8">Chaperone protein DNAj, putative</fullName>
    </submittedName>
</protein>
<dbReference type="VEuPathDB" id="TriTrypDB:TEOVI_000199400"/>
<dbReference type="InterPro" id="IPR036869">
    <property type="entry name" value="J_dom_sf"/>
</dbReference>
<dbReference type="CDD" id="cd06257">
    <property type="entry name" value="DnaJ"/>
    <property type="match status" value="1"/>
</dbReference>
<dbReference type="SUPFAM" id="SSF46565">
    <property type="entry name" value="Chaperone J-domain"/>
    <property type="match status" value="1"/>
</dbReference>
<dbReference type="PROSITE" id="PS00636">
    <property type="entry name" value="DNAJ_1"/>
    <property type="match status" value="1"/>
</dbReference>
<organism evidence="8 9">
    <name type="scientific">Trypanosoma equiperdum</name>
    <dbReference type="NCBI Taxonomy" id="5694"/>
    <lineage>
        <taxon>Eukaryota</taxon>
        <taxon>Discoba</taxon>
        <taxon>Euglenozoa</taxon>
        <taxon>Kinetoplastea</taxon>
        <taxon>Metakinetoplastina</taxon>
        <taxon>Trypanosomatida</taxon>
        <taxon>Trypanosomatidae</taxon>
        <taxon>Trypanosoma</taxon>
    </lineage>
</organism>
<evidence type="ECO:0000256" key="2">
    <source>
        <dbReference type="ARBA" id="ARBA00022692"/>
    </source>
</evidence>
<dbReference type="InterPro" id="IPR001623">
    <property type="entry name" value="DnaJ_domain"/>
</dbReference>
<evidence type="ECO:0000256" key="3">
    <source>
        <dbReference type="ARBA" id="ARBA00022824"/>
    </source>
</evidence>
<dbReference type="RefSeq" id="XP_067081236.1">
    <property type="nucleotide sequence ID" value="XM_067225135.1"/>
</dbReference>
<evidence type="ECO:0000256" key="5">
    <source>
        <dbReference type="ARBA" id="ARBA00023136"/>
    </source>
</evidence>
<dbReference type="PANTHER" id="PTHR43908:SF3">
    <property type="entry name" value="AT29763P-RELATED"/>
    <property type="match status" value="1"/>
</dbReference>
<dbReference type="SMART" id="SM00271">
    <property type="entry name" value="DnaJ"/>
    <property type="match status" value="1"/>
</dbReference>
<evidence type="ECO:0000313" key="9">
    <source>
        <dbReference type="Proteomes" id="UP000195570"/>
    </source>
</evidence>
<evidence type="ECO:0000256" key="1">
    <source>
        <dbReference type="ARBA" id="ARBA00004389"/>
    </source>
</evidence>
<dbReference type="GeneID" id="92375934"/>
<proteinExistence type="predicted"/>
<dbReference type="InterPro" id="IPR018253">
    <property type="entry name" value="DnaJ_domain_CS"/>
</dbReference>
<dbReference type="AlphaFoldDB" id="A0A1G4IDG6"/>
<accession>A0A1G4IDG6</accession>
<dbReference type="Pfam" id="PF00226">
    <property type="entry name" value="DnaJ"/>
    <property type="match status" value="1"/>
</dbReference>
<dbReference type="PANTHER" id="PTHR43908">
    <property type="entry name" value="AT29763P-RELATED"/>
    <property type="match status" value="1"/>
</dbReference>
<dbReference type="Gene3D" id="1.10.287.110">
    <property type="entry name" value="DnaJ domain"/>
    <property type="match status" value="1"/>
</dbReference>
<dbReference type="PRINTS" id="PR00625">
    <property type="entry name" value="JDOMAIN"/>
</dbReference>
<feature type="transmembrane region" description="Helical" evidence="6">
    <location>
        <begin position="134"/>
        <end position="154"/>
    </location>
</feature>
<dbReference type="InterPro" id="IPR015399">
    <property type="entry name" value="DUF1977_DnaJ-like"/>
</dbReference>
<keyword evidence="3" id="KW-0256">Endoplasmic reticulum</keyword>
<feature type="domain" description="J" evidence="7">
    <location>
        <begin position="19"/>
        <end position="83"/>
    </location>
</feature>
<gene>
    <name evidence="8" type="ORF">TEOVI_000199400</name>
</gene>